<dbReference type="EMBL" id="JI164547">
    <property type="protein sequence ID" value="ADY40380.1"/>
    <property type="molecule type" value="mRNA"/>
</dbReference>
<feature type="compositionally biased region" description="Low complexity" evidence="4">
    <location>
        <begin position="1087"/>
        <end position="1099"/>
    </location>
</feature>
<dbReference type="GO" id="GO:0006508">
    <property type="term" value="P:proteolysis"/>
    <property type="evidence" value="ECO:0007669"/>
    <property type="project" value="InterPro"/>
</dbReference>
<dbReference type="PROSITE" id="PS52035">
    <property type="entry name" value="PEPTIDASE_M14"/>
    <property type="match status" value="1"/>
</dbReference>
<feature type="region of interest" description="Disordered" evidence="4">
    <location>
        <begin position="410"/>
        <end position="450"/>
    </location>
</feature>
<evidence type="ECO:0000256" key="2">
    <source>
        <dbReference type="ARBA" id="ARBA00005988"/>
    </source>
</evidence>
<keyword evidence="6" id="KW-0121">Carboxypeptidase</keyword>
<sequence>MYAASNDTAYSRVLALLGDEDAHLTTLFVALIEQANSRAHEAVQHETAQLISDLFDSKAEERASTYRFMLCLKKKRPALPKEELNTSAEDGDEQLQEDIMFRLLRAIELTCDDLARVMLCRFLQGYLSNCKPKAAQRRLRCLVRLDGAIFVMRALVLALKDHTPASLHLVAVDALAALLLVISTRDGKFTLKARLIGLIDAIHSRMFVGEELCTLALLRLMCRCLRSPRNAQLLGRYRSFPARIVAHLDDVNSSMGELSSLKVARFAEILYFVSKNKKCRSAMLDEMVIPVVKRLFERHFEMRLCDACHLELCLISLACLRQLSKTKRGRDQLISNGALEMCERAISSVADDRRTLSLQSPIVTPLLQLQDSLCALCMRCLPVKPFPLCSSSPPVSFALPPIRSTVAVRRSASKSPSGSNRISATALQSDGLLDNAPSSDDEGGEEEEDSFLRLGLDPNIEVLHPDDDDEGDITLSLAASTRPFSFSRQKSRELHANYSHIFNEYLHGAHVPHSSPKSSTRKTRRLSYSQMITVRAQQTNSVIPFVKIAFPESFDPNIELELQPLHHNDDSIREMVTQEMRRSRKKSEFLPRIVFDLDCLLADSLPSSKCNLKNNDKTRIGKMEATVDHLLFESRFEGGNLRRVTQVGVQHYELILSPDINQTRPHYQWFYFEVSNNEPNVPYTFEVVNCVKSTSMFSKGMQPVLFSVTEACRGRPGWVRIGSSISYYRNLYAGLNTPNDSVKKSGTSKKKKRSLSSARNYFSIRFTINFQHAADVCYIAYHFPYTYSFLQASLECMSMRLNKVNSAYMRTDTLCDSLAGNAVPVVTITAAGSREEVGRRETVIFSARVHPGESNASWMMHGVVEFLLSATTAAAELRKNFVFKLVPMLNPDGVVNGSHRCSLAGVDLNRVWDRPSASLHPTVFHAKGIVQFVVDILKKKPFVFVDFHGHSRRYNVFMFGNNPEESWRIADHTLMHDSQFMLLPELLEQSSDSFSFGECRFSIAKAKEPSARVVIWRQFDIPRVHTMEATYCGFDIGRYAGFQVGIAKLKEMGRDLCMALLPLKKRVEAENAALTKISQPDRRRANSESCSASELPSSS</sequence>
<evidence type="ECO:0000259" key="5">
    <source>
        <dbReference type="PROSITE" id="PS52035"/>
    </source>
</evidence>
<evidence type="ECO:0000256" key="3">
    <source>
        <dbReference type="PROSITE-ProRule" id="PRU01379"/>
    </source>
</evidence>
<dbReference type="SUPFAM" id="SSF53187">
    <property type="entry name" value="Zn-dependent exopeptidases"/>
    <property type="match status" value="1"/>
</dbReference>
<feature type="domain" description="Peptidase M14" evidence="5">
    <location>
        <begin position="783"/>
        <end position="1064"/>
    </location>
</feature>
<feature type="compositionally biased region" description="Acidic residues" evidence="4">
    <location>
        <begin position="439"/>
        <end position="449"/>
    </location>
</feature>
<dbReference type="Pfam" id="PF00246">
    <property type="entry name" value="Peptidase_M14"/>
    <property type="match status" value="1"/>
</dbReference>
<dbReference type="Pfam" id="PF18027">
    <property type="entry name" value="Pepdidase_M14_N"/>
    <property type="match status" value="1"/>
</dbReference>
<dbReference type="InterPro" id="IPR050821">
    <property type="entry name" value="Cytosolic_carboxypeptidase"/>
</dbReference>
<dbReference type="MEROPS" id="M14.028"/>
<dbReference type="PANTHER" id="PTHR12756:SF11">
    <property type="entry name" value="CYTOSOLIC CARBOXYPEPTIDASE 1"/>
    <property type="match status" value="1"/>
</dbReference>
<dbReference type="PANTHER" id="PTHR12756">
    <property type="entry name" value="CYTOSOLIC CARBOXYPEPTIDASE"/>
    <property type="match status" value="1"/>
</dbReference>
<evidence type="ECO:0000256" key="1">
    <source>
        <dbReference type="ARBA" id="ARBA00001947"/>
    </source>
</evidence>
<name>F1KR76_ASCSU</name>
<reference evidence="6" key="1">
    <citation type="journal article" date="2011" name="Genome Res.">
        <title>Deep small RNA sequencing from the nematode Ascaris reveals conservation, functional diversification, and novel developmental profiles.</title>
        <authorList>
            <person name="Wang J."/>
            <person name="Czech B."/>
            <person name="Crunk A."/>
            <person name="Wallace A."/>
            <person name="Mitreva M."/>
            <person name="Hannon G.J."/>
            <person name="Davis R.E."/>
        </authorList>
    </citation>
    <scope>NUCLEOTIDE SEQUENCE</scope>
</reference>
<evidence type="ECO:0000256" key="4">
    <source>
        <dbReference type="SAM" id="MobiDB-lite"/>
    </source>
</evidence>
<accession>F1KR76</accession>
<evidence type="ECO:0000313" key="6">
    <source>
        <dbReference type="EMBL" id="ADY40380.1"/>
    </source>
</evidence>
<dbReference type="Gene3D" id="3.40.630.10">
    <property type="entry name" value="Zn peptidases"/>
    <property type="match status" value="1"/>
</dbReference>
<keyword evidence="6" id="KW-0378">Hydrolase</keyword>
<dbReference type="GO" id="GO:0008270">
    <property type="term" value="F:zinc ion binding"/>
    <property type="evidence" value="ECO:0007669"/>
    <property type="project" value="InterPro"/>
</dbReference>
<feature type="compositionally biased region" description="Polar residues" evidence="4">
    <location>
        <begin position="413"/>
        <end position="428"/>
    </location>
</feature>
<dbReference type="Pfam" id="PF25571">
    <property type="entry name" value="TPR_CCP1_N"/>
    <property type="match status" value="1"/>
</dbReference>
<proteinExistence type="evidence at transcript level"/>
<dbReference type="AlphaFoldDB" id="F1KR76"/>
<feature type="region of interest" description="Disordered" evidence="4">
    <location>
        <begin position="1074"/>
        <end position="1099"/>
    </location>
</feature>
<dbReference type="InterPro" id="IPR000834">
    <property type="entry name" value="Peptidase_M14"/>
</dbReference>
<protein>
    <submittedName>
        <fullName evidence="6">Cytosolic carboxypeptidase 1</fullName>
    </submittedName>
</protein>
<dbReference type="Gene3D" id="2.60.40.3120">
    <property type="match status" value="1"/>
</dbReference>
<comment type="similarity">
    <text evidence="2 3">Belongs to the peptidase M14 family.</text>
</comment>
<feature type="active site" description="Proton donor/acceptor" evidence="3">
    <location>
        <position position="1028"/>
    </location>
</feature>
<organism evidence="6">
    <name type="scientific">Ascaris suum</name>
    <name type="common">Pig roundworm</name>
    <name type="synonym">Ascaris lumbricoides</name>
    <dbReference type="NCBI Taxonomy" id="6253"/>
    <lineage>
        <taxon>Eukaryota</taxon>
        <taxon>Metazoa</taxon>
        <taxon>Ecdysozoa</taxon>
        <taxon>Nematoda</taxon>
        <taxon>Chromadorea</taxon>
        <taxon>Rhabditida</taxon>
        <taxon>Spirurina</taxon>
        <taxon>Ascaridomorpha</taxon>
        <taxon>Ascaridoidea</taxon>
        <taxon>Ascarididae</taxon>
        <taxon>Ascaris</taxon>
    </lineage>
</organism>
<comment type="cofactor">
    <cofactor evidence="1">
        <name>Zn(2+)</name>
        <dbReference type="ChEBI" id="CHEBI:29105"/>
    </cofactor>
</comment>
<dbReference type="GO" id="GO:0004181">
    <property type="term" value="F:metallocarboxypeptidase activity"/>
    <property type="evidence" value="ECO:0007669"/>
    <property type="project" value="InterPro"/>
</dbReference>
<dbReference type="InterPro" id="IPR040626">
    <property type="entry name" value="Pepdidase_M14_N"/>
</dbReference>
<keyword evidence="6" id="KW-0645">Protease</keyword>